<keyword evidence="4" id="KW-0012">Acyltransferase</keyword>
<name>A0A318ILD1_9BURK</name>
<dbReference type="SUPFAM" id="SSF51161">
    <property type="entry name" value="Trimeric LpxA-like enzymes"/>
    <property type="match status" value="1"/>
</dbReference>
<comment type="similarity">
    <text evidence="1">Belongs to the transferase hexapeptide repeat family.</text>
</comment>
<evidence type="ECO:0000313" key="5">
    <source>
        <dbReference type="Proteomes" id="UP000247792"/>
    </source>
</evidence>
<dbReference type="AlphaFoldDB" id="A0A318ILD1"/>
<dbReference type="GO" id="GO:0016746">
    <property type="term" value="F:acyltransferase activity"/>
    <property type="evidence" value="ECO:0007669"/>
    <property type="project" value="UniProtKB-KW"/>
</dbReference>
<evidence type="ECO:0000313" key="4">
    <source>
        <dbReference type="EMBL" id="PXX34680.1"/>
    </source>
</evidence>
<evidence type="ECO:0000256" key="3">
    <source>
        <dbReference type="PIRSR" id="PIRSR620019-2"/>
    </source>
</evidence>
<gene>
    <name evidence="4" type="ORF">DFR42_1269</name>
</gene>
<dbReference type="InterPro" id="IPR011004">
    <property type="entry name" value="Trimer_LpxA-like_sf"/>
</dbReference>
<dbReference type="RefSeq" id="WP_110258444.1">
    <property type="nucleotide sequence ID" value="NZ_QJKB01000026.1"/>
</dbReference>
<feature type="active site" description="Proton acceptor" evidence="2">
    <location>
        <position position="152"/>
    </location>
</feature>
<dbReference type="OrthoDB" id="272049at2"/>
<dbReference type="PANTHER" id="PTHR43300:SF7">
    <property type="entry name" value="UDP-N-ACETYLBACILLOSAMINE N-ACETYLTRANSFERASE"/>
    <property type="match status" value="1"/>
</dbReference>
<dbReference type="InterPro" id="IPR050179">
    <property type="entry name" value="Trans_hexapeptide_repeat"/>
</dbReference>
<sequence length="230" mass="24309">MNKNKLVIFGSSNILSDLFDCALAQGLVVSKIVLHLPETVGERDISLAERIREWAAYGPAPEVLELADFQPADDELYLLGPTTPTRNVLEQEILQRYAEHGLEFHTLIHPRACVSPLATLAAGVFVGANSVIGPGAVLGRHVFVNRGVTIGHDTHIGAFSRVQPGSNVGGLSRIGHSVTIAIGATLIERLQVGDHAFIGAGAVVISDTQAGALMVGNPARFKKSVLPSAD</sequence>
<dbReference type="Proteomes" id="UP000247792">
    <property type="component" value="Unassembled WGS sequence"/>
</dbReference>
<keyword evidence="5" id="KW-1185">Reference proteome</keyword>
<feature type="site" description="Increases basicity of active site His" evidence="2">
    <location>
        <position position="153"/>
    </location>
</feature>
<dbReference type="Gene3D" id="2.160.10.10">
    <property type="entry name" value="Hexapeptide repeat proteins"/>
    <property type="match status" value="1"/>
</dbReference>
<dbReference type="InterPro" id="IPR020019">
    <property type="entry name" value="AcTrfase_PglD-like"/>
</dbReference>
<protein>
    <submittedName>
        <fullName evidence="4">Sugar O-acyltransferase (Sialic acid O-acetyltransferase NeuD family)</fullName>
    </submittedName>
</protein>
<accession>A0A318ILD1</accession>
<dbReference type="EMBL" id="QJKB01000026">
    <property type="protein sequence ID" value="PXX34680.1"/>
    <property type="molecule type" value="Genomic_DNA"/>
</dbReference>
<evidence type="ECO:0000256" key="2">
    <source>
        <dbReference type="PIRSR" id="PIRSR620019-1"/>
    </source>
</evidence>
<reference evidence="4 5" key="1">
    <citation type="submission" date="2018-05" db="EMBL/GenBank/DDBJ databases">
        <title>Genomic Encyclopedia of Type Strains, Phase IV (KMG-IV): sequencing the most valuable type-strain genomes for metagenomic binning, comparative biology and taxonomic classification.</title>
        <authorList>
            <person name="Goeker M."/>
        </authorList>
    </citation>
    <scope>NUCLEOTIDE SEQUENCE [LARGE SCALE GENOMIC DNA]</scope>
    <source>
        <strain evidence="4 5">DSM 19792</strain>
    </source>
</reference>
<dbReference type="CDD" id="cd03360">
    <property type="entry name" value="LbH_AT_putative"/>
    <property type="match status" value="1"/>
</dbReference>
<evidence type="ECO:0000256" key="1">
    <source>
        <dbReference type="ARBA" id="ARBA00007274"/>
    </source>
</evidence>
<keyword evidence="4" id="KW-0808">Transferase</keyword>
<proteinExistence type="inferred from homology"/>
<organism evidence="4 5">
    <name type="scientific">Undibacterium pigrum</name>
    <dbReference type="NCBI Taxonomy" id="401470"/>
    <lineage>
        <taxon>Bacteria</taxon>
        <taxon>Pseudomonadati</taxon>
        <taxon>Pseudomonadota</taxon>
        <taxon>Betaproteobacteria</taxon>
        <taxon>Burkholderiales</taxon>
        <taxon>Oxalobacteraceae</taxon>
        <taxon>Undibacterium</taxon>
    </lineage>
</organism>
<comment type="caution">
    <text evidence="4">The sequence shown here is derived from an EMBL/GenBank/DDBJ whole genome shotgun (WGS) entry which is preliminary data.</text>
</comment>
<feature type="binding site" evidence="3">
    <location>
        <position position="182"/>
    </location>
    <ligand>
        <name>acetyl-CoA</name>
        <dbReference type="ChEBI" id="CHEBI:57288"/>
    </ligand>
</feature>
<dbReference type="PANTHER" id="PTHR43300">
    <property type="entry name" value="ACETYLTRANSFERASE"/>
    <property type="match status" value="1"/>
</dbReference>